<reference evidence="1 2" key="2">
    <citation type="journal article" date="2013" name="Plant Cell Physiol.">
        <title>Rice Annotation Project Database (RAP-DB): an integrative and interactive database for rice genomics.</title>
        <authorList>
            <person name="Sakai H."/>
            <person name="Lee S.S."/>
            <person name="Tanaka T."/>
            <person name="Numa H."/>
            <person name="Kim J."/>
            <person name="Kawahara Y."/>
            <person name="Wakimoto H."/>
            <person name="Yang C.C."/>
            <person name="Iwamoto M."/>
            <person name="Abe T."/>
            <person name="Yamada Y."/>
            <person name="Muto A."/>
            <person name="Inokuchi H."/>
            <person name="Ikemura T."/>
            <person name="Matsumoto T."/>
            <person name="Sasaki T."/>
            <person name="Itoh T."/>
        </authorList>
    </citation>
    <scope>NUCLEOTIDE SEQUENCE [LARGE SCALE GENOMIC DNA]</scope>
    <source>
        <strain evidence="2">cv. Nipponbare</strain>
    </source>
</reference>
<proteinExistence type="predicted"/>
<reference evidence="2" key="1">
    <citation type="journal article" date="2005" name="Nature">
        <title>The map-based sequence of the rice genome.</title>
        <authorList>
            <consortium name="International rice genome sequencing project (IRGSP)"/>
            <person name="Matsumoto T."/>
            <person name="Wu J."/>
            <person name="Kanamori H."/>
            <person name="Katayose Y."/>
            <person name="Fujisawa M."/>
            <person name="Namiki N."/>
            <person name="Mizuno H."/>
            <person name="Yamamoto K."/>
            <person name="Antonio B.A."/>
            <person name="Baba T."/>
            <person name="Sakata K."/>
            <person name="Nagamura Y."/>
            <person name="Aoki H."/>
            <person name="Arikawa K."/>
            <person name="Arita K."/>
            <person name="Bito T."/>
            <person name="Chiden Y."/>
            <person name="Fujitsuka N."/>
            <person name="Fukunaka R."/>
            <person name="Hamada M."/>
            <person name="Harada C."/>
            <person name="Hayashi A."/>
            <person name="Hijishita S."/>
            <person name="Honda M."/>
            <person name="Hosokawa S."/>
            <person name="Ichikawa Y."/>
            <person name="Idonuma A."/>
            <person name="Iijima M."/>
            <person name="Ikeda M."/>
            <person name="Ikeno M."/>
            <person name="Ito K."/>
            <person name="Ito S."/>
            <person name="Ito T."/>
            <person name="Ito Y."/>
            <person name="Ito Y."/>
            <person name="Iwabuchi A."/>
            <person name="Kamiya K."/>
            <person name="Karasawa W."/>
            <person name="Kurita K."/>
            <person name="Katagiri S."/>
            <person name="Kikuta A."/>
            <person name="Kobayashi H."/>
            <person name="Kobayashi N."/>
            <person name="Machita K."/>
            <person name="Maehara T."/>
            <person name="Masukawa M."/>
            <person name="Mizubayashi T."/>
            <person name="Mukai Y."/>
            <person name="Nagasaki H."/>
            <person name="Nagata Y."/>
            <person name="Naito S."/>
            <person name="Nakashima M."/>
            <person name="Nakama Y."/>
            <person name="Nakamichi Y."/>
            <person name="Nakamura M."/>
            <person name="Meguro A."/>
            <person name="Negishi M."/>
            <person name="Ohta I."/>
            <person name="Ohta T."/>
            <person name="Okamoto M."/>
            <person name="Ono N."/>
            <person name="Saji S."/>
            <person name="Sakaguchi M."/>
            <person name="Sakai K."/>
            <person name="Shibata M."/>
            <person name="Shimokawa T."/>
            <person name="Song J."/>
            <person name="Takazaki Y."/>
            <person name="Terasawa K."/>
            <person name="Tsugane M."/>
            <person name="Tsuji K."/>
            <person name="Ueda S."/>
            <person name="Waki K."/>
            <person name="Yamagata H."/>
            <person name="Yamamoto M."/>
            <person name="Yamamoto S."/>
            <person name="Yamane H."/>
            <person name="Yoshiki S."/>
            <person name="Yoshihara R."/>
            <person name="Yukawa K."/>
            <person name="Zhong H."/>
            <person name="Yano M."/>
            <person name="Yuan Q."/>
            <person name="Ouyang S."/>
            <person name="Liu J."/>
            <person name="Jones K.M."/>
            <person name="Gansberger K."/>
            <person name="Moffat K."/>
            <person name="Hill J."/>
            <person name="Bera J."/>
            <person name="Fadrosh D."/>
            <person name="Jin S."/>
            <person name="Johri S."/>
            <person name="Kim M."/>
            <person name="Overton L."/>
            <person name="Reardon M."/>
            <person name="Tsitrin T."/>
            <person name="Vuong H."/>
            <person name="Weaver B."/>
            <person name="Ciecko A."/>
            <person name="Tallon L."/>
            <person name="Jackson J."/>
            <person name="Pai G."/>
            <person name="Aken S.V."/>
            <person name="Utterback T."/>
            <person name="Reidmuller S."/>
            <person name="Feldblyum T."/>
            <person name="Hsiao J."/>
            <person name="Zismann V."/>
            <person name="Iobst S."/>
            <person name="de Vazeille A.R."/>
            <person name="Buell C.R."/>
            <person name="Ying K."/>
            <person name="Li Y."/>
            <person name="Lu T."/>
            <person name="Huang Y."/>
            <person name="Zhao Q."/>
            <person name="Feng Q."/>
            <person name="Zhang L."/>
            <person name="Zhu J."/>
            <person name="Weng Q."/>
            <person name="Mu J."/>
            <person name="Lu Y."/>
            <person name="Fan D."/>
            <person name="Liu Y."/>
            <person name="Guan J."/>
            <person name="Zhang Y."/>
            <person name="Yu S."/>
            <person name="Liu X."/>
            <person name="Zhang Y."/>
            <person name="Hong G."/>
            <person name="Han B."/>
            <person name="Choisne N."/>
            <person name="Demange N."/>
            <person name="Orjeda G."/>
            <person name="Samain S."/>
            <person name="Cattolico L."/>
            <person name="Pelletier E."/>
            <person name="Couloux A."/>
            <person name="Segurens B."/>
            <person name="Wincker P."/>
            <person name="D'Hont A."/>
            <person name="Scarpelli C."/>
            <person name="Weissenbach J."/>
            <person name="Salanoubat M."/>
            <person name="Quetier F."/>
            <person name="Yu Y."/>
            <person name="Kim H.R."/>
            <person name="Rambo T."/>
            <person name="Currie J."/>
            <person name="Collura K."/>
            <person name="Luo M."/>
            <person name="Yang T."/>
            <person name="Ammiraju J.S.S."/>
            <person name="Engler F."/>
            <person name="Soderlund C."/>
            <person name="Wing R.A."/>
            <person name="Palmer L.E."/>
            <person name="de la Bastide M."/>
            <person name="Spiegel L."/>
            <person name="Nascimento L."/>
            <person name="Zutavern T."/>
            <person name="O'Shaughnessy A."/>
            <person name="Dike S."/>
            <person name="Dedhia N."/>
            <person name="Preston R."/>
            <person name="Balija V."/>
            <person name="McCombie W.R."/>
            <person name="Chow T."/>
            <person name="Chen H."/>
            <person name="Chung M."/>
            <person name="Chen C."/>
            <person name="Shaw J."/>
            <person name="Wu H."/>
            <person name="Hsiao K."/>
            <person name="Chao Y."/>
            <person name="Chu M."/>
            <person name="Cheng C."/>
            <person name="Hour A."/>
            <person name="Lee P."/>
            <person name="Lin S."/>
            <person name="Lin Y."/>
            <person name="Liou J."/>
            <person name="Liu S."/>
            <person name="Hsing Y."/>
            <person name="Raghuvanshi S."/>
            <person name="Mohanty A."/>
            <person name="Bharti A.K."/>
            <person name="Gaur A."/>
            <person name="Gupta V."/>
            <person name="Kumar D."/>
            <person name="Ravi V."/>
            <person name="Vij S."/>
            <person name="Kapur A."/>
            <person name="Khurana P."/>
            <person name="Khurana P."/>
            <person name="Khurana J.P."/>
            <person name="Tyagi A.K."/>
            <person name="Gaikwad K."/>
            <person name="Singh A."/>
            <person name="Dalal V."/>
            <person name="Srivastava S."/>
            <person name="Dixit A."/>
            <person name="Pal A.K."/>
            <person name="Ghazi I.A."/>
            <person name="Yadav M."/>
            <person name="Pandit A."/>
            <person name="Bhargava A."/>
            <person name="Sureshbabu K."/>
            <person name="Batra K."/>
            <person name="Sharma T.R."/>
            <person name="Mohapatra T."/>
            <person name="Singh N.K."/>
            <person name="Messing J."/>
            <person name="Nelson A.B."/>
            <person name="Fuks G."/>
            <person name="Kavchok S."/>
            <person name="Keizer G."/>
            <person name="Linton E."/>
            <person name="Llaca V."/>
            <person name="Song R."/>
            <person name="Tanyolac B."/>
            <person name="Young S."/>
            <person name="Ho-Il K."/>
            <person name="Hahn J.H."/>
            <person name="Sangsakoo G."/>
            <person name="Vanavichit A."/>
            <person name="de Mattos Luiz.A.T."/>
            <person name="Zimmer P.D."/>
            <person name="Malone G."/>
            <person name="Dellagostin O."/>
            <person name="de Oliveira A.C."/>
            <person name="Bevan M."/>
            <person name="Bancroft I."/>
            <person name="Minx P."/>
            <person name="Cordum H."/>
            <person name="Wilson R."/>
            <person name="Cheng Z."/>
            <person name="Jin W."/>
            <person name="Jiang J."/>
            <person name="Leong S.A."/>
            <person name="Iwama H."/>
            <person name="Gojobori T."/>
            <person name="Itoh T."/>
            <person name="Niimura Y."/>
            <person name="Fujii Y."/>
            <person name="Habara T."/>
            <person name="Sakai H."/>
            <person name="Sato Y."/>
            <person name="Wilson G."/>
            <person name="Kumar K."/>
            <person name="McCouch S."/>
            <person name="Juretic N."/>
            <person name="Hoen D."/>
            <person name="Wright S."/>
            <person name="Bruskiewich R."/>
            <person name="Bureau T."/>
            <person name="Miyao A."/>
            <person name="Hirochika H."/>
            <person name="Nishikawa T."/>
            <person name="Kadowaki K."/>
            <person name="Sugiura M."/>
            <person name="Burr B."/>
            <person name="Sasaki T."/>
        </authorList>
    </citation>
    <scope>NUCLEOTIDE SEQUENCE [LARGE SCALE GENOMIC DNA]</scope>
    <source>
        <strain evidence="2">cv. Nipponbare</strain>
    </source>
</reference>
<dbReference type="AlphaFoldDB" id="A0A0P0YB69"/>
<reference evidence="1 2" key="3">
    <citation type="journal article" date="2013" name="Rice">
        <title>Improvement of the Oryza sativa Nipponbare reference genome using next generation sequence and optical map data.</title>
        <authorList>
            <person name="Kawahara Y."/>
            <person name="de la Bastide M."/>
            <person name="Hamilton J.P."/>
            <person name="Kanamori H."/>
            <person name="McCombie W.R."/>
            <person name="Ouyang S."/>
            <person name="Schwartz D.C."/>
            <person name="Tanaka T."/>
            <person name="Wu J."/>
            <person name="Zhou S."/>
            <person name="Childs K.L."/>
            <person name="Davidson R.M."/>
            <person name="Lin H."/>
            <person name="Quesada-Ocampo L."/>
            <person name="Vaillancourt B."/>
            <person name="Sakai H."/>
            <person name="Lee S.S."/>
            <person name="Kim J."/>
            <person name="Numa H."/>
            <person name="Itoh T."/>
            <person name="Buell C.R."/>
            <person name="Matsumoto T."/>
        </authorList>
    </citation>
    <scope>NUCLEOTIDE SEQUENCE [LARGE SCALE GENOMIC DNA]</scope>
    <source>
        <strain evidence="2">cv. Nipponbare</strain>
    </source>
</reference>
<dbReference type="Proteomes" id="UP000059680">
    <property type="component" value="Chromosome 12"/>
</dbReference>
<dbReference type="EMBL" id="AP014968">
    <property type="protein sequence ID" value="BAT17520.1"/>
    <property type="molecule type" value="Genomic_DNA"/>
</dbReference>
<name>A0A0P0YB69_ORYSJ</name>
<sequence length="110" mass="12417">MDLPRPAPSSSNPTEIRHGRLLAMQDRWIHGSSRAFLAVQQRVVPKPELWDDAVIWEKQAVCSWKHTSVGSSISILSRAELVHKFKDMINVRLMGASPMDKFRVAAKNTP</sequence>
<accession>A0A0P0YB69</accession>
<gene>
    <name evidence="1" type="ordered locus">Os12g0542700</name>
    <name evidence="1" type="ORF">OSNPB_120542700</name>
</gene>
<dbReference type="PaxDb" id="39947-A0A0P0YB69"/>
<evidence type="ECO:0000313" key="2">
    <source>
        <dbReference type="Proteomes" id="UP000059680"/>
    </source>
</evidence>
<keyword evidence="2" id="KW-1185">Reference proteome</keyword>
<organism evidence="1 2">
    <name type="scientific">Oryza sativa subsp. japonica</name>
    <name type="common">Rice</name>
    <dbReference type="NCBI Taxonomy" id="39947"/>
    <lineage>
        <taxon>Eukaryota</taxon>
        <taxon>Viridiplantae</taxon>
        <taxon>Streptophyta</taxon>
        <taxon>Embryophyta</taxon>
        <taxon>Tracheophyta</taxon>
        <taxon>Spermatophyta</taxon>
        <taxon>Magnoliopsida</taxon>
        <taxon>Liliopsida</taxon>
        <taxon>Poales</taxon>
        <taxon>Poaceae</taxon>
        <taxon>BOP clade</taxon>
        <taxon>Oryzoideae</taxon>
        <taxon>Oryzeae</taxon>
        <taxon>Oryzinae</taxon>
        <taxon>Oryza</taxon>
        <taxon>Oryza sativa</taxon>
    </lineage>
</organism>
<evidence type="ECO:0000313" key="1">
    <source>
        <dbReference type="EMBL" id="BAT17520.1"/>
    </source>
</evidence>
<protein>
    <submittedName>
        <fullName evidence="1">Os12g0542700 protein</fullName>
    </submittedName>
</protein>
<dbReference type="InParanoid" id="A0A0P0YB69"/>